<keyword evidence="2" id="KW-0378">Hydrolase</keyword>
<reference evidence="2 3" key="1">
    <citation type="submission" date="2024-05" db="EMBL/GenBank/DDBJ databases">
        <authorList>
            <person name="Liu Q."/>
            <person name="Xin Y.-H."/>
        </authorList>
    </citation>
    <scope>NUCLEOTIDE SEQUENCE [LARGE SCALE GENOMIC DNA]</scope>
    <source>
        <strain evidence="2 3">CGMCC 1.15349</strain>
    </source>
</reference>
<comment type="caution">
    <text evidence="2">The sequence shown here is derived from an EMBL/GenBank/DDBJ whole genome shotgun (WGS) entry which is preliminary data.</text>
</comment>
<dbReference type="InterPro" id="IPR000073">
    <property type="entry name" value="AB_hydrolase_1"/>
</dbReference>
<dbReference type="InterPro" id="IPR029058">
    <property type="entry name" value="AB_hydrolase_fold"/>
</dbReference>
<dbReference type="PANTHER" id="PTHR43433">
    <property type="entry name" value="HYDROLASE, ALPHA/BETA FOLD FAMILY PROTEIN"/>
    <property type="match status" value="1"/>
</dbReference>
<name>A0ABU9XUS6_9SPHN</name>
<gene>
    <name evidence="2" type="ORF">ABC969_12820</name>
</gene>
<dbReference type="Pfam" id="PF12697">
    <property type="entry name" value="Abhydrolase_6"/>
    <property type="match status" value="1"/>
</dbReference>
<evidence type="ECO:0000313" key="2">
    <source>
        <dbReference type="EMBL" id="MEN2787298.1"/>
    </source>
</evidence>
<proteinExistence type="predicted"/>
<dbReference type="InterPro" id="IPR050471">
    <property type="entry name" value="AB_hydrolase"/>
</dbReference>
<dbReference type="SUPFAM" id="SSF53474">
    <property type="entry name" value="alpha/beta-Hydrolases"/>
    <property type="match status" value="1"/>
</dbReference>
<dbReference type="EMBL" id="JBDIMF010000005">
    <property type="protein sequence ID" value="MEN2787298.1"/>
    <property type="molecule type" value="Genomic_DNA"/>
</dbReference>
<dbReference type="GO" id="GO:0016787">
    <property type="term" value="F:hydrolase activity"/>
    <property type="evidence" value="ECO:0007669"/>
    <property type="project" value="UniProtKB-KW"/>
</dbReference>
<evidence type="ECO:0000313" key="3">
    <source>
        <dbReference type="Proteomes" id="UP001404104"/>
    </source>
</evidence>
<dbReference type="Proteomes" id="UP001404104">
    <property type="component" value="Unassembled WGS sequence"/>
</dbReference>
<organism evidence="2 3">
    <name type="scientific">Sphingomonas qilianensis</name>
    <dbReference type="NCBI Taxonomy" id="1736690"/>
    <lineage>
        <taxon>Bacteria</taxon>
        <taxon>Pseudomonadati</taxon>
        <taxon>Pseudomonadota</taxon>
        <taxon>Alphaproteobacteria</taxon>
        <taxon>Sphingomonadales</taxon>
        <taxon>Sphingomonadaceae</taxon>
        <taxon>Sphingomonas</taxon>
    </lineage>
</organism>
<accession>A0ABU9XUS6</accession>
<dbReference type="Gene3D" id="3.40.50.1820">
    <property type="entry name" value="alpha/beta hydrolase"/>
    <property type="match status" value="1"/>
</dbReference>
<dbReference type="PANTHER" id="PTHR43433:SF5">
    <property type="entry name" value="AB HYDROLASE-1 DOMAIN-CONTAINING PROTEIN"/>
    <property type="match status" value="1"/>
</dbReference>
<evidence type="ECO:0000259" key="1">
    <source>
        <dbReference type="Pfam" id="PF12697"/>
    </source>
</evidence>
<keyword evidence="3" id="KW-1185">Reference proteome</keyword>
<dbReference type="PRINTS" id="PR00111">
    <property type="entry name" value="ABHYDROLASE"/>
</dbReference>
<protein>
    <submittedName>
        <fullName evidence="2">Alpha/beta hydrolase</fullName>
    </submittedName>
</protein>
<dbReference type="RefSeq" id="WP_345865414.1">
    <property type="nucleotide sequence ID" value="NZ_JBDIMF010000005.1"/>
</dbReference>
<sequence length="250" mass="26911">MDANNYDSVQAAEPLLLLPGLMCDSRIFAAQFARFESAVPAADYGDADDLGDMAVRVLAAAPPHFAVLGHSMGARVALEIIRQAPERVTRLALVSTGVHLPTPQEAPKRHALRDLGRAEGIVALVDAWLPPMVADARRDDVALMARLHAMCVAAGLGRFEAQIAALLGRREVESMLPTITCPVLVAVGREDRWSSPEQHEKIAAQIPHSRLVVIDGAGHMLPVEMPDALNDAILGWRALPITRIVQGENV</sequence>
<feature type="domain" description="AB hydrolase-1" evidence="1">
    <location>
        <begin position="37"/>
        <end position="232"/>
    </location>
</feature>